<dbReference type="eggNOG" id="COG1994">
    <property type="taxonomic scope" value="Bacteria"/>
</dbReference>
<evidence type="ECO:0000256" key="9">
    <source>
        <dbReference type="ARBA" id="ARBA00022833"/>
    </source>
</evidence>
<dbReference type="GO" id="GO:0006508">
    <property type="term" value="P:proteolysis"/>
    <property type="evidence" value="ECO:0007669"/>
    <property type="project" value="UniProtKB-KW"/>
</dbReference>
<keyword evidence="4" id="KW-1003">Cell membrane</keyword>
<evidence type="ECO:0000313" key="16">
    <source>
        <dbReference type="Proteomes" id="UP000002587"/>
    </source>
</evidence>
<feature type="domain" description="Peptidase M50" evidence="14">
    <location>
        <begin position="12"/>
        <end position="116"/>
    </location>
</feature>
<proteinExistence type="inferred from homology"/>
<dbReference type="KEGG" id="rma:Rmag_0347"/>
<dbReference type="InterPro" id="IPR044537">
    <property type="entry name" value="Rip2-like"/>
</dbReference>
<dbReference type="PANTHER" id="PTHR35864">
    <property type="entry name" value="ZINC METALLOPROTEASE MJ0611-RELATED"/>
    <property type="match status" value="1"/>
</dbReference>
<dbReference type="InterPro" id="IPR008915">
    <property type="entry name" value="Peptidase_M50"/>
</dbReference>
<evidence type="ECO:0000256" key="6">
    <source>
        <dbReference type="ARBA" id="ARBA00022692"/>
    </source>
</evidence>
<dbReference type="Proteomes" id="UP000002587">
    <property type="component" value="Chromosome"/>
</dbReference>
<protein>
    <submittedName>
        <fullName evidence="15">Peptidase M50</fullName>
    </submittedName>
</protein>
<evidence type="ECO:0000256" key="4">
    <source>
        <dbReference type="ARBA" id="ARBA00022475"/>
    </source>
</evidence>
<sequence>MLDIQTLLIWTIPVLFSITVHETAHGWIASKLGDHSARMMGRLTLNPIKHIDPIGTILVPAFLYLTSGFIFGWAKPVPVNFNALRSPKKDMLWVAIAGPMSNFIMAIIWLVIILLVVNNIDSQFLIDMGQVGVQINLILAVLNLLPLPPLDGGRIVSSLLPRKLSYQYDQLEPYGLYILLGLLFLGVFQWVVFPIVKIIQQFMFSVTGLI</sequence>
<keyword evidence="12 13" id="KW-0472">Membrane</keyword>
<keyword evidence="7" id="KW-0479">Metal-binding</keyword>
<evidence type="ECO:0000313" key="15">
    <source>
        <dbReference type="EMBL" id="ABL02123.1"/>
    </source>
</evidence>
<evidence type="ECO:0000256" key="7">
    <source>
        <dbReference type="ARBA" id="ARBA00022723"/>
    </source>
</evidence>
<evidence type="ECO:0000256" key="12">
    <source>
        <dbReference type="ARBA" id="ARBA00023136"/>
    </source>
</evidence>
<organism evidence="15 16">
    <name type="scientific">Ruthia magnifica subsp. Calyptogena magnifica</name>
    <dbReference type="NCBI Taxonomy" id="413404"/>
    <lineage>
        <taxon>Bacteria</taxon>
        <taxon>Pseudomonadati</taxon>
        <taxon>Pseudomonadota</taxon>
        <taxon>Gammaproteobacteria</taxon>
        <taxon>Candidatus Pseudothioglobaceae</taxon>
        <taxon>Candidatus Ruthturnera</taxon>
    </lineage>
</organism>
<evidence type="ECO:0000256" key="13">
    <source>
        <dbReference type="SAM" id="Phobius"/>
    </source>
</evidence>
<gene>
    <name evidence="15" type="ordered locus">Rmag_0347</name>
</gene>
<comment type="subcellular location">
    <subcellularLocation>
        <location evidence="2">Cell membrane</location>
        <topology evidence="2">Multi-pass membrane protein</topology>
    </subcellularLocation>
</comment>
<feature type="transmembrane region" description="Helical" evidence="13">
    <location>
        <begin position="51"/>
        <end position="71"/>
    </location>
</feature>
<keyword evidence="8" id="KW-0378">Hydrolase</keyword>
<evidence type="ECO:0000256" key="8">
    <source>
        <dbReference type="ARBA" id="ARBA00022801"/>
    </source>
</evidence>
<dbReference type="HOGENOM" id="CLU_086979_0_0_6"/>
<keyword evidence="5" id="KW-0645">Protease</keyword>
<dbReference type="GO" id="GO:0005886">
    <property type="term" value="C:plasma membrane"/>
    <property type="evidence" value="ECO:0007669"/>
    <property type="project" value="UniProtKB-SubCell"/>
</dbReference>
<dbReference type="EMBL" id="CP000488">
    <property type="protein sequence ID" value="ABL02123.1"/>
    <property type="molecule type" value="Genomic_DNA"/>
</dbReference>
<feature type="transmembrane region" description="Helical" evidence="13">
    <location>
        <begin position="91"/>
        <end position="117"/>
    </location>
</feature>
<evidence type="ECO:0000256" key="2">
    <source>
        <dbReference type="ARBA" id="ARBA00004651"/>
    </source>
</evidence>
<dbReference type="Pfam" id="PF02163">
    <property type="entry name" value="Peptidase_M50"/>
    <property type="match status" value="2"/>
</dbReference>
<keyword evidence="6 13" id="KW-0812">Transmembrane</keyword>
<keyword evidence="9" id="KW-0862">Zinc</keyword>
<dbReference type="STRING" id="413404.Rmag_0347"/>
<keyword evidence="10 13" id="KW-1133">Transmembrane helix</keyword>
<keyword evidence="16" id="KW-1185">Reference proteome</keyword>
<dbReference type="CDD" id="cd06158">
    <property type="entry name" value="S2P-M50_like_1"/>
    <property type="match status" value="1"/>
</dbReference>
<comment type="similarity">
    <text evidence="3">Belongs to the peptidase M50B family.</text>
</comment>
<evidence type="ECO:0000256" key="11">
    <source>
        <dbReference type="ARBA" id="ARBA00023049"/>
    </source>
</evidence>
<feature type="domain" description="Peptidase M50" evidence="14">
    <location>
        <begin position="128"/>
        <end position="163"/>
    </location>
</feature>
<dbReference type="GO" id="GO:0046872">
    <property type="term" value="F:metal ion binding"/>
    <property type="evidence" value="ECO:0007669"/>
    <property type="project" value="UniProtKB-KW"/>
</dbReference>
<evidence type="ECO:0000256" key="1">
    <source>
        <dbReference type="ARBA" id="ARBA00001947"/>
    </source>
</evidence>
<reference evidence="15 16" key="1">
    <citation type="journal article" date="2007" name="Science">
        <title>The Calyptogena magnifica chemoautotrophic symbiont genome.</title>
        <authorList>
            <person name="Newton I.L.G."/>
            <person name="Woyke T."/>
            <person name="Auchtung T.A."/>
            <person name="Dilly G.F."/>
            <person name="Dutton R.J."/>
            <person name="Fisher M.C."/>
            <person name="Fontanez K.M."/>
            <person name="Lau E."/>
            <person name="Stewart F.J."/>
            <person name="Richardson P.M."/>
            <person name="Barry K.W."/>
            <person name="Saunders E."/>
            <person name="Detter J.C."/>
            <person name="Wu D."/>
            <person name="Eisen J.A."/>
            <person name="Cavanaugh C.M."/>
        </authorList>
    </citation>
    <scope>NUCLEOTIDE SEQUENCE [LARGE SCALE GENOMIC DNA]</scope>
    <source>
        <strain evidence="15 16">Cm</strain>
    </source>
</reference>
<evidence type="ECO:0000256" key="10">
    <source>
        <dbReference type="ARBA" id="ARBA00022989"/>
    </source>
</evidence>
<keyword evidence="11" id="KW-0482">Metalloprotease</keyword>
<dbReference type="InterPro" id="IPR052348">
    <property type="entry name" value="Metallopeptidase_M50B"/>
</dbReference>
<evidence type="ECO:0000256" key="5">
    <source>
        <dbReference type="ARBA" id="ARBA00022670"/>
    </source>
</evidence>
<accession>A1AW16</accession>
<comment type="cofactor">
    <cofactor evidence="1">
        <name>Zn(2+)</name>
        <dbReference type="ChEBI" id="CHEBI:29105"/>
    </cofactor>
</comment>
<dbReference type="RefSeq" id="WP_011737748.1">
    <property type="nucleotide sequence ID" value="NC_008610.1"/>
</dbReference>
<evidence type="ECO:0000256" key="3">
    <source>
        <dbReference type="ARBA" id="ARBA00007931"/>
    </source>
</evidence>
<name>A1AW16_RUTMC</name>
<dbReference type="PANTHER" id="PTHR35864:SF1">
    <property type="entry name" value="ZINC METALLOPROTEASE YWHC-RELATED"/>
    <property type="match status" value="1"/>
</dbReference>
<feature type="transmembrane region" description="Helical" evidence="13">
    <location>
        <begin position="6"/>
        <end position="30"/>
    </location>
</feature>
<feature type="transmembrane region" description="Helical" evidence="13">
    <location>
        <begin position="174"/>
        <end position="196"/>
    </location>
</feature>
<dbReference type="AlphaFoldDB" id="A1AW16"/>
<evidence type="ECO:0000259" key="14">
    <source>
        <dbReference type="Pfam" id="PF02163"/>
    </source>
</evidence>
<dbReference type="GO" id="GO:0008237">
    <property type="term" value="F:metallopeptidase activity"/>
    <property type="evidence" value="ECO:0007669"/>
    <property type="project" value="UniProtKB-KW"/>
</dbReference>
<feature type="transmembrane region" description="Helical" evidence="13">
    <location>
        <begin position="124"/>
        <end position="145"/>
    </location>
</feature>
<dbReference type="OrthoDB" id="9800627at2"/>